<proteinExistence type="inferred from homology"/>
<feature type="binding site" evidence="4">
    <location>
        <position position="151"/>
    </location>
    <ligand>
        <name>Mn(2+)</name>
        <dbReference type="ChEBI" id="CHEBI:29035"/>
        <label>2</label>
    </ligand>
</feature>
<dbReference type="NCBIfam" id="TIGR01891">
    <property type="entry name" value="amidohydrolases"/>
    <property type="match status" value="1"/>
</dbReference>
<accession>D8RY49</accession>
<dbReference type="PANTHER" id="PTHR11014">
    <property type="entry name" value="PEPTIDASE M20 FAMILY MEMBER"/>
    <property type="match status" value="1"/>
</dbReference>
<feature type="binding site" evidence="4">
    <location>
        <position position="115"/>
    </location>
    <ligand>
        <name>Mn(2+)</name>
        <dbReference type="ChEBI" id="CHEBI:29035"/>
        <label>2</label>
    </ligand>
</feature>
<dbReference type="InParanoid" id="D8RY49"/>
<feature type="domain" description="Peptidase M20 dimerisation" evidence="6">
    <location>
        <begin position="197"/>
        <end position="294"/>
    </location>
</feature>
<dbReference type="HOGENOM" id="CLU_023257_0_0_1"/>
<dbReference type="InterPro" id="IPR002933">
    <property type="entry name" value="Peptidase_M20"/>
</dbReference>
<dbReference type="OrthoDB" id="6119954at2759"/>
<dbReference type="PIRSF" id="PIRSF005962">
    <property type="entry name" value="Pept_M20D_amidohydro"/>
    <property type="match status" value="1"/>
</dbReference>
<evidence type="ECO:0000256" key="1">
    <source>
        <dbReference type="ARBA" id="ARBA00006153"/>
    </source>
</evidence>
<evidence type="ECO:0000313" key="8">
    <source>
        <dbReference type="Proteomes" id="UP000001514"/>
    </source>
</evidence>
<dbReference type="SUPFAM" id="SSF55031">
    <property type="entry name" value="Bacterial exopeptidase dimerisation domain"/>
    <property type="match status" value="1"/>
</dbReference>
<protein>
    <recommendedName>
        <fullName evidence="6">Peptidase M20 dimerisation domain-containing protein</fullName>
    </recommendedName>
</protein>
<feature type="binding site" evidence="4">
    <location>
        <position position="375"/>
    </location>
    <ligand>
        <name>Mn(2+)</name>
        <dbReference type="ChEBI" id="CHEBI:29035"/>
        <label>2</label>
    </ligand>
</feature>
<feature type="binding site" evidence="4">
    <location>
        <position position="117"/>
    </location>
    <ligand>
        <name>Mn(2+)</name>
        <dbReference type="ChEBI" id="CHEBI:29035"/>
        <label>2</label>
    </ligand>
</feature>
<feature type="signal peptide" evidence="5">
    <location>
        <begin position="1"/>
        <end position="18"/>
    </location>
</feature>
<keyword evidence="8" id="KW-1185">Reference proteome</keyword>
<evidence type="ECO:0000256" key="4">
    <source>
        <dbReference type="PIRSR" id="PIRSR005962-1"/>
    </source>
</evidence>
<comment type="similarity">
    <text evidence="1">Belongs to the peptidase M20 family.</text>
</comment>
<dbReference type="InterPro" id="IPR036264">
    <property type="entry name" value="Bact_exopeptidase_dim_dom"/>
</dbReference>
<keyword evidence="4" id="KW-0479">Metal-binding</keyword>
<dbReference type="GO" id="GO:0046872">
    <property type="term" value="F:metal ion binding"/>
    <property type="evidence" value="ECO:0007669"/>
    <property type="project" value="UniProtKB-KW"/>
</dbReference>
<dbReference type="MEROPS" id="M20.014"/>
<dbReference type="Pfam" id="PF07687">
    <property type="entry name" value="M20_dimer"/>
    <property type="match status" value="1"/>
</dbReference>
<organism evidence="8">
    <name type="scientific">Selaginella moellendorffii</name>
    <name type="common">Spikemoss</name>
    <dbReference type="NCBI Taxonomy" id="88036"/>
    <lineage>
        <taxon>Eukaryota</taxon>
        <taxon>Viridiplantae</taxon>
        <taxon>Streptophyta</taxon>
        <taxon>Embryophyta</taxon>
        <taxon>Tracheophyta</taxon>
        <taxon>Lycopodiopsida</taxon>
        <taxon>Selaginellales</taxon>
        <taxon>Selaginellaceae</taxon>
        <taxon>Selaginella</taxon>
    </lineage>
</organism>
<evidence type="ECO:0000313" key="7">
    <source>
        <dbReference type="EMBL" id="EFJ22842.1"/>
    </source>
</evidence>
<comment type="cofactor">
    <cofactor evidence="4">
        <name>Mn(2+)</name>
        <dbReference type="ChEBI" id="CHEBI:29035"/>
    </cofactor>
    <text evidence="4">The Mn(2+) ion enhances activity.</text>
</comment>
<dbReference type="Gene3D" id="3.40.630.10">
    <property type="entry name" value="Zn peptidases"/>
    <property type="match status" value="1"/>
</dbReference>
<dbReference type="FunFam" id="3.30.70.360:FF:000001">
    <property type="entry name" value="N-acetyldiaminopimelate deacetylase"/>
    <property type="match status" value="1"/>
</dbReference>
<name>D8RY49_SELML</name>
<feature type="binding site" evidence="4">
    <location>
        <position position="175"/>
    </location>
    <ligand>
        <name>Mn(2+)</name>
        <dbReference type="ChEBI" id="CHEBI:29035"/>
        <label>2</label>
    </ligand>
</feature>
<keyword evidence="4" id="KW-0464">Manganese</keyword>
<dbReference type="STRING" id="88036.D8RY49"/>
<dbReference type="InterPro" id="IPR044757">
    <property type="entry name" value="ILR1-like_Hyd"/>
</dbReference>
<dbReference type="Gene3D" id="3.30.70.360">
    <property type="match status" value="1"/>
</dbReference>
<dbReference type="PANTHER" id="PTHR11014:SF62">
    <property type="entry name" value="IAA-AMINO ACID HYDROLASE ILR1-LIKE 6"/>
    <property type="match status" value="1"/>
</dbReference>
<dbReference type="Gramene" id="EFJ22842">
    <property type="protein sequence ID" value="EFJ22842"/>
    <property type="gene ID" value="SELMODRAFT_104527"/>
</dbReference>
<evidence type="ECO:0000259" key="6">
    <source>
        <dbReference type="Pfam" id="PF07687"/>
    </source>
</evidence>
<feature type="chain" id="PRO_5003122225" description="Peptidase M20 dimerisation domain-containing protein" evidence="5">
    <location>
        <begin position="19"/>
        <end position="422"/>
    </location>
</feature>
<dbReference type="GO" id="GO:0016787">
    <property type="term" value="F:hydrolase activity"/>
    <property type="evidence" value="ECO:0000318"/>
    <property type="project" value="GO_Central"/>
</dbReference>
<gene>
    <name evidence="7" type="ORF">SELMODRAFT_104527</name>
</gene>
<dbReference type="FunCoup" id="D8RY49">
    <property type="interactions" value="1923"/>
</dbReference>
<dbReference type="Proteomes" id="UP000001514">
    <property type="component" value="Unassembled WGS sequence"/>
</dbReference>
<reference evidence="7 8" key="1">
    <citation type="journal article" date="2011" name="Science">
        <title>The Selaginella genome identifies genetic changes associated with the evolution of vascular plants.</title>
        <authorList>
            <person name="Banks J.A."/>
            <person name="Nishiyama T."/>
            <person name="Hasebe M."/>
            <person name="Bowman J.L."/>
            <person name="Gribskov M."/>
            <person name="dePamphilis C."/>
            <person name="Albert V.A."/>
            <person name="Aono N."/>
            <person name="Aoyama T."/>
            <person name="Ambrose B.A."/>
            <person name="Ashton N.W."/>
            <person name="Axtell M.J."/>
            <person name="Barker E."/>
            <person name="Barker M.S."/>
            <person name="Bennetzen J.L."/>
            <person name="Bonawitz N.D."/>
            <person name="Chapple C."/>
            <person name="Cheng C."/>
            <person name="Correa L.G."/>
            <person name="Dacre M."/>
            <person name="DeBarry J."/>
            <person name="Dreyer I."/>
            <person name="Elias M."/>
            <person name="Engstrom E.M."/>
            <person name="Estelle M."/>
            <person name="Feng L."/>
            <person name="Finet C."/>
            <person name="Floyd S.K."/>
            <person name="Frommer W.B."/>
            <person name="Fujita T."/>
            <person name="Gramzow L."/>
            <person name="Gutensohn M."/>
            <person name="Harholt J."/>
            <person name="Hattori M."/>
            <person name="Heyl A."/>
            <person name="Hirai T."/>
            <person name="Hiwatashi Y."/>
            <person name="Ishikawa M."/>
            <person name="Iwata M."/>
            <person name="Karol K.G."/>
            <person name="Koehler B."/>
            <person name="Kolukisaoglu U."/>
            <person name="Kubo M."/>
            <person name="Kurata T."/>
            <person name="Lalonde S."/>
            <person name="Li K."/>
            <person name="Li Y."/>
            <person name="Litt A."/>
            <person name="Lyons E."/>
            <person name="Manning G."/>
            <person name="Maruyama T."/>
            <person name="Michael T.P."/>
            <person name="Mikami K."/>
            <person name="Miyazaki S."/>
            <person name="Morinaga S."/>
            <person name="Murata T."/>
            <person name="Mueller-Roeber B."/>
            <person name="Nelson D.R."/>
            <person name="Obara M."/>
            <person name="Oguri Y."/>
            <person name="Olmstead R.G."/>
            <person name="Onodera N."/>
            <person name="Petersen B.L."/>
            <person name="Pils B."/>
            <person name="Prigge M."/>
            <person name="Rensing S.A."/>
            <person name="Riano-Pachon D.M."/>
            <person name="Roberts A.W."/>
            <person name="Sato Y."/>
            <person name="Scheller H.V."/>
            <person name="Schulz B."/>
            <person name="Schulz C."/>
            <person name="Shakirov E.V."/>
            <person name="Shibagaki N."/>
            <person name="Shinohara N."/>
            <person name="Shippen D.E."/>
            <person name="Soerensen I."/>
            <person name="Sotooka R."/>
            <person name="Sugimoto N."/>
            <person name="Sugita M."/>
            <person name="Sumikawa N."/>
            <person name="Tanurdzic M."/>
            <person name="Theissen G."/>
            <person name="Ulvskov P."/>
            <person name="Wakazuki S."/>
            <person name="Weng J.K."/>
            <person name="Willats W.W."/>
            <person name="Wipf D."/>
            <person name="Wolf P.G."/>
            <person name="Yang L."/>
            <person name="Zimmer A.D."/>
            <person name="Zhu Q."/>
            <person name="Mitros T."/>
            <person name="Hellsten U."/>
            <person name="Loque D."/>
            <person name="Otillar R."/>
            <person name="Salamov A."/>
            <person name="Schmutz J."/>
            <person name="Shapiro H."/>
            <person name="Lindquist E."/>
            <person name="Lucas S."/>
            <person name="Rokhsar D."/>
            <person name="Grigoriev I.V."/>
        </authorList>
    </citation>
    <scope>NUCLEOTIDE SEQUENCE [LARGE SCALE GENOMIC DNA]</scope>
</reference>
<dbReference type="AlphaFoldDB" id="D8RY49"/>
<dbReference type="GO" id="GO:0009850">
    <property type="term" value="P:auxin metabolic process"/>
    <property type="evidence" value="ECO:0007669"/>
    <property type="project" value="InterPro"/>
</dbReference>
<dbReference type="EMBL" id="GL377594">
    <property type="protein sequence ID" value="EFJ22842.1"/>
    <property type="molecule type" value="Genomic_DNA"/>
</dbReference>
<dbReference type="KEGG" id="smo:SELMODRAFT_104527"/>
<dbReference type="SUPFAM" id="SSF53187">
    <property type="entry name" value="Zn-dependent exopeptidases"/>
    <property type="match status" value="1"/>
</dbReference>
<dbReference type="eggNOG" id="ENOG502QQEM">
    <property type="taxonomic scope" value="Eukaryota"/>
</dbReference>
<sequence length="422" mass="45796">MSYFLWFLVVLLASASDAAENVELSQDWIKGVRRRIHENPELGFDLVETSALVRSELNAMGVAYRWPVASSGVVASVGSGDRPFVALRADMDALPIQEAMEWEHKSRVPGRMHACGHDAHVAMLLGAAKLLTLHQEQLQGTVLLIFQPAEEGGGGGKMMVEEGALGDAEAIFGIHVSTEYATSTIAAKPGVLKAAAGSFEAVISGKSGHAADPHLAVDPILAASATVMSLQQLVSREFHPLDSQVVSVTKFHSGSSFNVIPDHVVIGGTLRAFTDENFMKLKQRIEQVIIAQAEVYRCSAQVSFMEPSYPATVIDEEAYQLVRDVASDMLGGSNVFVAEASMKGEDFAFYLQQVPGAYIYLGIRNETLGSVHPNHTPHFTVDEESLPLGAALLTAVAKEFLRRKSSEAKPRMTPSWLFQYRK</sequence>
<keyword evidence="2 5" id="KW-0732">Signal</keyword>
<keyword evidence="3" id="KW-0378">Hydrolase</keyword>
<dbReference type="CDD" id="cd08017">
    <property type="entry name" value="M20_IAA_Hyd"/>
    <property type="match status" value="1"/>
</dbReference>
<dbReference type="InterPro" id="IPR011650">
    <property type="entry name" value="Peptidase_M20_dimer"/>
</dbReference>
<evidence type="ECO:0000256" key="5">
    <source>
        <dbReference type="SAM" id="SignalP"/>
    </source>
</evidence>
<evidence type="ECO:0000256" key="2">
    <source>
        <dbReference type="ARBA" id="ARBA00022729"/>
    </source>
</evidence>
<dbReference type="InterPro" id="IPR017439">
    <property type="entry name" value="Amidohydrolase"/>
</dbReference>
<dbReference type="Pfam" id="PF01546">
    <property type="entry name" value="Peptidase_M20"/>
    <property type="match status" value="1"/>
</dbReference>
<evidence type="ECO:0000256" key="3">
    <source>
        <dbReference type="ARBA" id="ARBA00022801"/>
    </source>
</evidence>